<keyword evidence="5 10" id="KW-0812">Transmembrane</keyword>
<sequence>MRYLTDRKRATGLGASGQGTHHHYQMLISSILMVVVVPLFVFTFGAGMGGTREEVIAYFSRPWPAIVTGLGMIVILNHVKNEAHEAIEDYVHGMAERFALIATSALTYTLMAMGLFALVKIAL</sequence>
<dbReference type="SUPFAM" id="SSF81343">
    <property type="entry name" value="Fumarate reductase respiratory complex transmembrane subunits"/>
    <property type="match status" value="1"/>
</dbReference>
<accession>A0ABX7F772</accession>
<keyword evidence="12" id="KW-1185">Reference proteome</keyword>
<evidence type="ECO:0000256" key="10">
    <source>
        <dbReference type="SAM" id="Phobius"/>
    </source>
</evidence>
<evidence type="ECO:0000313" key="12">
    <source>
        <dbReference type="Proteomes" id="UP000596387"/>
    </source>
</evidence>
<evidence type="ECO:0000256" key="7">
    <source>
        <dbReference type="ARBA" id="ARBA00022989"/>
    </source>
</evidence>
<gene>
    <name evidence="11" type="ORF">GQA70_04820</name>
</gene>
<evidence type="ECO:0000256" key="9">
    <source>
        <dbReference type="ARBA" id="ARBA00023136"/>
    </source>
</evidence>
<dbReference type="InterPro" id="IPR000701">
    <property type="entry name" value="SuccDH_FuR_B_TM-su"/>
</dbReference>
<evidence type="ECO:0000256" key="4">
    <source>
        <dbReference type="ARBA" id="ARBA00022617"/>
    </source>
</evidence>
<evidence type="ECO:0000256" key="6">
    <source>
        <dbReference type="ARBA" id="ARBA00022723"/>
    </source>
</evidence>
<evidence type="ECO:0000256" key="1">
    <source>
        <dbReference type="ARBA" id="ARBA00001971"/>
    </source>
</evidence>
<evidence type="ECO:0000256" key="8">
    <source>
        <dbReference type="ARBA" id="ARBA00023004"/>
    </source>
</evidence>
<feature type="transmembrane region" description="Helical" evidence="10">
    <location>
        <begin position="55"/>
        <end position="77"/>
    </location>
</feature>
<feature type="transmembrane region" description="Helical" evidence="10">
    <location>
        <begin position="98"/>
        <end position="119"/>
    </location>
</feature>
<evidence type="ECO:0000256" key="5">
    <source>
        <dbReference type="ARBA" id="ARBA00022692"/>
    </source>
</evidence>
<keyword evidence="8" id="KW-0408">Iron</keyword>
<evidence type="ECO:0000313" key="11">
    <source>
        <dbReference type="EMBL" id="QRF65701.1"/>
    </source>
</evidence>
<dbReference type="Proteomes" id="UP000596387">
    <property type="component" value="Chromosome"/>
</dbReference>
<dbReference type="CDD" id="cd03495">
    <property type="entry name" value="SQR_TypeC_SdhD_like"/>
    <property type="match status" value="1"/>
</dbReference>
<proteinExistence type="predicted"/>
<keyword evidence="4" id="KW-0349">Heme</keyword>
<evidence type="ECO:0000256" key="2">
    <source>
        <dbReference type="ARBA" id="ARBA00004050"/>
    </source>
</evidence>
<dbReference type="Pfam" id="PF01127">
    <property type="entry name" value="Sdh_cyt"/>
    <property type="match status" value="1"/>
</dbReference>
<name>A0ABX7F772_9RHOB</name>
<dbReference type="Gene3D" id="1.20.1300.10">
    <property type="entry name" value="Fumarate reductase/succinate dehydrogenase, transmembrane subunit"/>
    <property type="match status" value="1"/>
</dbReference>
<organism evidence="11 12">
    <name type="scientific">Ponticoccus alexandrii</name>
    <dbReference type="NCBI Taxonomy" id="1943633"/>
    <lineage>
        <taxon>Bacteria</taxon>
        <taxon>Pseudomonadati</taxon>
        <taxon>Pseudomonadota</taxon>
        <taxon>Alphaproteobacteria</taxon>
        <taxon>Rhodobacterales</taxon>
        <taxon>Roseobacteraceae</taxon>
        <taxon>Ponticoccus</taxon>
    </lineage>
</organism>
<comment type="cofactor">
    <cofactor evidence="1">
        <name>heme</name>
        <dbReference type="ChEBI" id="CHEBI:30413"/>
    </cofactor>
</comment>
<comment type="subcellular location">
    <subcellularLocation>
        <location evidence="3">Membrane</location>
    </subcellularLocation>
</comment>
<dbReference type="RefSeq" id="WP_023852472.1">
    <property type="nucleotide sequence ID" value="NZ_CP047166.1"/>
</dbReference>
<keyword evidence="9 10" id="KW-0472">Membrane</keyword>
<dbReference type="EMBL" id="CP047166">
    <property type="protein sequence ID" value="QRF65701.1"/>
    <property type="molecule type" value="Genomic_DNA"/>
</dbReference>
<reference evidence="11 12" key="1">
    <citation type="submission" date="2019-12" db="EMBL/GenBank/DDBJ databases">
        <title>Complete Genome Sequence of a Quorum-Sensing Bacterium,Rhodobacteraceae bacterium C31, Isolated from a marine microalgae symbiotic bacteria.</title>
        <authorList>
            <person name="Zhang Y."/>
        </authorList>
    </citation>
    <scope>NUCLEOTIDE SEQUENCE [LARGE SCALE GENOMIC DNA]</scope>
    <source>
        <strain evidence="11 12">C31</strain>
    </source>
</reference>
<keyword evidence="6" id="KW-0479">Metal-binding</keyword>
<dbReference type="InterPro" id="IPR034804">
    <property type="entry name" value="SQR/QFR_C/D"/>
</dbReference>
<evidence type="ECO:0000256" key="3">
    <source>
        <dbReference type="ARBA" id="ARBA00004370"/>
    </source>
</evidence>
<keyword evidence="7 10" id="KW-1133">Transmembrane helix</keyword>
<feature type="transmembrane region" description="Helical" evidence="10">
    <location>
        <begin position="26"/>
        <end position="49"/>
    </location>
</feature>
<protein>
    <submittedName>
        <fullName evidence="11">Succinate dehydrogenase</fullName>
    </submittedName>
</protein>
<comment type="function">
    <text evidence="2">Membrane-anchoring subunit of succinate dehydrogenase (SDH).</text>
</comment>